<dbReference type="STRING" id="1125847.NT26_1992"/>
<sequence length="75" mass="8611">MPILSPLNGSSGGRIRRLTRPLARLSSQLQHEWRQRRTERVLNGLPAEIRKDIGWPAGDPIASDLRQPENQPHRR</sequence>
<feature type="region of interest" description="Disordered" evidence="1">
    <location>
        <begin position="51"/>
        <end position="75"/>
    </location>
</feature>
<proteinExistence type="predicted"/>
<organism evidence="2 3">
    <name type="scientific">Pseudorhizobium banfieldiae</name>
    <dbReference type="NCBI Taxonomy" id="1125847"/>
    <lineage>
        <taxon>Bacteria</taxon>
        <taxon>Pseudomonadati</taxon>
        <taxon>Pseudomonadota</taxon>
        <taxon>Alphaproteobacteria</taxon>
        <taxon>Hyphomicrobiales</taxon>
        <taxon>Rhizobiaceae</taxon>
        <taxon>Rhizobium/Agrobacterium group</taxon>
        <taxon>Pseudorhizobium</taxon>
    </lineage>
</organism>
<keyword evidence="3" id="KW-1185">Reference proteome</keyword>
<dbReference type="AlphaFoldDB" id="L0NFX3"/>
<accession>L0NFX3</accession>
<name>L0NFX3_9HYPH</name>
<evidence type="ECO:0000256" key="1">
    <source>
        <dbReference type="SAM" id="MobiDB-lite"/>
    </source>
</evidence>
<reference evidence="2 3" key="1">
    <citation type="journal article" date="2013" name="Genome Biol. Evol.">
        <title>Life in an arsenic-containing gold mine: genome and physiology of the autotrophic arsenite-oxidizing bacterium rhizobium sp. NT-26.</title>
        <authorList>
            <person name="Andres J."/>
            <person name="Arsene-Ploetze F."/>
            <person name="Barbe V."/>
            <person name="Brochier-Armanet C."/>
            <person name="Cleiss-Arnold J."/>
            <person name="Coppee J.Y."/>
            <person name="Dillies M.A."/>
            <person name="Geist"/>
            <person name="L"/>
            <person name="Joublin A."/>
            <person name="Koechler S."/>
            <person name="Lassalle F."/>
            <person name="Marchal M."/>
            <person name="Medigue C."/>
            <person name="Muller D."/>
            <person name="Nesme X."/>
            <person name="Plewniak F."/>
            <person name="Proux C."/>
            <person name="Ramirez-Bahena M.H."/>
            <person name="Schenowitz C."/>
            <person name="Sismeiro O."/>
            <person name="Vallenet D."/>
            <person name="Santini J.M."/>
            <person name="Bertin P.N."/>
        </authorList>
    </citation>
    <scope>NUCLEOTIDE SEQUENCE [LARGE SCALE GENOMIC DNA]</scope>
    <source>
        <strain evidence="2 3">NT-26</strain>
    </source>
</reference>
<gene>
    <name evidence="2" type="ORF">NT26_1992</name>
</gene>
<evidence type="ECO:0000313" key="2">
    <source>
        <dbReference type="EMBL" id="CCF19716.1"/>
    </source>
</evidence>
<evidence type="ECO:0008006" key="4">
    <source>
        <dbReference type="Google" id="ProtNLM"/>
    </source>
</evidence>
<dbReference type="Proteomes" id="UP000010792">
    <property type="component" value="Chromosome"/>
</dbReference>
<dbReference type="EMBL" id="FO082820">
    <property type="protein sequence ID" value="CCF19716.1"/>
    <property type="molecule type" value="Genomic_DNA"/>
</dbReference>
<evidence type="ECO:0000313" key="3">
    <source>
        <dbReference type="Proteomes" id="UP000010792"/>
    </source>
</evidence>
<protein>
    <recommendedName>
        <fullName evidence="4">DUF1127 domain-containing protein</fullName>
    </recommendedName>
</protein>
<dbReference type="KEGG" id="rht:NT26_1992"/>